<protein>
    <submittedName>
        <fullName evidence="1">Uncharacterized protein</fullName>
    </submittedName>
</protein>
<comment type="caution">
    <text evidence="1">The sequence shown here is derived from an EMBL/GenBank/DDBJ whole genome shotgun (WGS) entry which is preliminary data.</text>
</comment>
<proteinExistence type="predicted"/>
<sequence>MMIEVVCWCTILFRIAILLHQNFPEAVVLKKEISD</sequence>
<evidence type="ECO:0000313" key="2">
    <source>
        <dbReference type="Proteomes" id="UP000285084"/>
    </source>
</evidence>
<name>A0A420N8K8_FUSOX</name>
<accession>A0A420N8K8</accession>
<evidence type="ECO:0000313" key="1">
    <source>
        <dbReference type="EMBL" id="RKK76635.1"/>
    </source>
</evidence>
<dbReference type="EMBL" id="MRCX01000051">
    <property type="protein sequence ID" value="RKK76635.1"/>
    <property type="molecule type" value="Genomic_DNA"/>
</dbReference>
<reference evidence="1 2" key="1">
    <citation type="journal article" date="2018" name="Sci. Rep.">
        <title>Characterisation of pathogen-specific regions and novel effector candidates in Fusarium oxysporum f. sp. cepae.</title>
        <authorList>
            <person name="Armitage A.D."/>
            <person name="Taylor A."/>
            <person name="Sobczyk M.K."/>
            <person name="Baxter L."/>
            <person name="Greenfield B.P."/>
            <person name="Bates H.J."/>
            <person name="Wilson F."/>
            <person name="Jackson A.C."/>
            <person name="Ott S."/>
            <person name="Harrison R.J."/>
            <person name="Clarkson J.P."/>
        </authorList>
    </citation>
    <scope>NUCLEOTIDE SEQUENCE [LARGE SCALE GENOMIC DNA]</scope>
    <source>
        <strain evidence="1 2">Fo_A13</strain>
    </source>
</reference>
<dbReference type="AlphaFoldDB" id="A0A420N8K8"/>
<dbReference type="Proteomes" id="UP000285084">
    <property type="component" value="Unassembled WGS sequence"/>
</dbReference>
<organism evidence="1 2">
    <name type="scientific">Fusarium oxysporum</name>
    <name type="common">Fusarium vascular wilt</name>
    <dbReference type="NCBI Taxonomy" id="5507"/>
    <lineage>
        <taxon>Eukaryota</taxon>
        <taxon>Fungi</taxon>
        <taxon>Dikarya</taxon>
        <taxon>Ascomycota</taxon>
        <taxon>Pezizomycotina</taxon>
        <taxon>Sordariomycetes</taxon>
        <taxon>Hypocreomycetidae</taxon>
        <taxon>Hypocreales</taxon>
        <taxon>Nectriaceae</taxon>
        <taxon>Fusarium</taxon>
        <taxon>Fusarium oxysporum species complex</taxon>
    </lineage>
</organism>
<gene>
    <name evidence="1" type="ORF">BFJ69_g6840</name>
</gene>